<feature type="signal peptide" evidence="8">
    <location>
        <begin position="1"/>
        <end position="21"/>
    </location>
</feature>
<dbReference type="RefSeq" id="WP_200359201.1">
    <property type="nucleotide sequence ID" value="NZ_JAENIL010000082.1"/>
</dbReference>
<keyword evidence="6" id="KW-0653">Protein transport</keyword>
<evidence type="ECO:0000256" key="8">
    <source>
        <dbReference type="SAM" id="SignalP"/>
    </source>
</evidence>
<protein>
    <submittedName>
        <fullName evidence="10">MotA/TolQ/ExbB proton channel family protein</fullName>
    </submittedName>
</protein>
<dbReference type="InterPro" id="IPR002898">
    <property type="entry name" value="MotA_ExbB_proton_chnl"/>
</dbReference>
<evidence type="ECO:0000256" key="2">
    <source>
        <dbReference type="ARBA" id="ARBA00022475"/>
    </source>
</evidence>
<feature type="domain" description="MotA/TolQ/ExbB proton channel" evidence="9">
    <location>
        <begin position="96"/>
        <end position="218"/>
    </location>
</feature>
<dbReference type="Pfam" id="PF01618">
    <property type="entry name" value="MotA_ExbB"/>
    <property type="match status" value="1"/>
</dbReference>
<dbReference type="PANTHER" id="PTHR30625:SF17">
    <property type="entry name" value="TOLQ-RELATED"/>
    <property type="match status" value="1"/>
</dbReference>
<comment type="caution">
    <text evidence="10">The sequence shown here is derived from an EMBL/GenBank/DDBJ whole genome shotgun (WGS) entry which is preliminary data.</text>
</comment>
<keyword evidence="11" id="KW-1185">Reference proteome</keyword>
<dbReference type="EMBL" id="JAENIL010000082">
    <property type="protein sequence ID" value="MBK1880338.1"/>
    <property type="molecule type" value="Genomic_DNA"/>
</dbReference>
<dbReference type="AlphaFoldDB" id="A0A934S7I8"/>
<comment type="similarity">
    <text evidence="6">Belongs to the exbB/tolQ family.</text>
</comment>
<dbReference type="GO" id="GO:0017038">
    <property type="term" value="P:protein import"/>
    <property type="evidence" value="ECO:0007669"/>
    <property type="project" value="TreeGrafter"/>
</dbReference>
<evidence type="ECO:0000256" key="3">
    <source>
        <dbReference type="ARBA" id="ARBA00022692"/>
    </source>
</evidence>
<gene>
    <name evidence="10" type="ORF">JIN87_25865</name>
</gene>
<keyword evidence="8" id="KW-0732">Signal</keyword>
<proteinExistence type="inferred from homology"/>
<feature type="transmembrane region" description="Helical" evidence="7">
    <location>
        <begin position="187"/>
        <end position="208"/>
    </location>
</feature>
<feature type="chain" id="PRO_5036930370" evidence="8">
    <location>
        <begin position="22"/>
        <end position="237"/>
    </location>
</feature>
<keyword evidence="3 7" id="KW-0812">Transmembrane</keyword>
<feature type="transmembrane region" description="Helical" evidence="7">
    <location>
        <begin position="37"/>
        <end position="55"/>
    </location>
</feature>
<dbReference type="GO" id="GO:0005886">
    <property type="term" value="C:plasma membrane"/>
    <property type="evidence" value="ECO:0007669"/>
    <property type="project" value="UniProtKB-SubCell"/>
</dbReference>
<name>A0A934S7I8_9BACT</name>
<reference evidence="10" key="1">
    <citation type="submission" date="2021-01" db="EMBL/GenBank/DDBJ databases">
        <title>Modified the classification status of verrucomicrobia.</title>
        <authorList>
            <person name="Feng X."/>
        </authorList>
    </citation>
    <scope>NUCLEOTIDE SEQUENCE</scope>
    <source>
        <strain evidence="10">KCTC 13126</strain>
    </source>
</reference>
<evidence type="ECO:0000256" key="1">
    <source>
        <dbReference type="ARBA" id="ARBA00004651"/>
    </source>
</evidence>
<dbReference type="InterPro" id="IPR050790">
    <property type="entry name" value="ExbB/TolQ_transport"/>
</dbReference>
<dbReference type="PANTHER" id="PTHR30625">
    <property type="entry name" value="PROTEIN TOLQ"/>
    <property type="match status" value="1"/>
</dbReference>
<accession>A0A934S7I8</accession>
<keyword evidence="2" id="KW-1003">Cell membrane</keyword>
<organism evidence="10 11">
    <name type="scientific">Pelagicoccus mobilis</name>
    <dbReference type="NCBI Taxonomy" id="415221"/>
    <lineage>
        <taxon>Bacteria</taxon>
        <taxon>Pseudomonadati</taxon>
        <taxon>Verrucomicrobiota</taxon>
        <taxon>Opitutia</taxon>
        <taxon>Puniceicoccales</taxon>
        <taxon>Pelagicoccaceae</taxon>
        <taxon>Pelagicoccus</taxon>
    </lineage>
</organism>
<evidence type="ECO:0000256" key="5">
    <source>
        <dbReference type="ARBA" id="ARBA00023136"/>
    </source>
</evidence>
<keyword evidence="6" id="KW-0813">Transport</keyword>
<evidence type="ECO:0000256" key="4">
    <source>
        <dbReference type="ARBA" id="ARBA00022989"/>
    </source>
</evidence>
<evidence type="ECO:0000313" key="10">
    <source>
        <dbReference type="EMBL" id="MBK1880338.1"/>
    </source>
</evidence>
<feature type="transmembrane region" description="Helical" evidence="7">
    <location>
        <begin position="142"/>
        <end position="167"/>
    </location>
</feature>
<evidence type="ECO:0000313" key="11">
    <source>
        <dbReference type="Proteomes" id="UP000617628"/>
    </source>
</evidence>
<comment type="subcellular location">
    <subcellularLocation>
        <location evidence="1">Cell membrane</location>
        <topology evidence="1">Multi-pass membrane protein</topology>
    </subcellularLocation>
    <subcellularLocation>
        <location evidence="6">Membrane</location>
        <topology evidence="6">Multi-pass membrane protein</topology>
    </subcellularLocation>
</comment>
<keyword evidence="5 7" id="KW-0472">Membrane</keyword>
<dbReference type="Proteomes" id="UP000617628">
    <property type="component" value="Unassembled WGS sequence"/>
</dbReference>
<keyword evidence="4 7" id="KW-1133">Transmembrane helix</keyword>
<evidence type="ECO:0000256" key="6">
    <source>
        <dbReference type="RuleBase" id="RU004057"/>
    </source>
</evidence>
<evidence type="ECO:0000256" key="7">
    <source>
        <dbReference type="SAM" id="Phobius"/>
    </source>
</evidence>
<evidence type="ECO:0000259" key="9">
    <source>
        <dbReference type="Pfam" id="PF01618"/>
    </source>
</evidence>
<sequence>MLLRTSLLAILSLLFTANLHAQAPADTSLWSMIQQGGWAMYPLALCSLAFLYIAIHCYRETSLTNFAPSPQVQQLAHHFANCELETAHQTAQASDTILARTLSRALPKLAPYSGPQDLELFETEMGNALSDEQSAISQWTHYLSVVANVAPMIGLLGTVSGMIGGFQTMASGGMGRPELFAGDIGEALITTATGLCIGIPAMVAHSIFNNRLQSAINETTRHANHLLDQLPKQQTAS</sequence>